<dbReference type="Pfam" id="PF02538">
    <property type="entry name" value="Hydantoinase_B"/>
    <property type="match status" value="1"/>
</dbReference>
<dbReference type="GO" id="GO:0005829">
    <property type="term" value="C:cytosol"/>
    <property type="evidence" value="ECO:0007669"/>
    <property type="project" value="TreeGrafter"/>
</dbReference>
<evidence type="ECO:0000256" key="1">
    <source>
        <dbReference type="ARBA" id="ARBA00010403"/>
    </source>
</evidence>
<dbReference type="InterPro" id="IPR045079">
    <property type="entry name" value="Oxoprolinase-like"/>
</dbReference>
<reference evidence="7" key="1">
    <citation type="submission" date="2016-10" db="EMBL/GenBank/DDBJ databases">
        <authorList>
            <person name="Varghese N."/>
            <person name="Submissions S."/>
        </authorList>
    </citation>
    <scope>NUCLEOTIDE SEQUENCE [LARGE SCALE GENOMIC DNA]</scope>
    <source>
        <strain evidence="7">DSM 26348</strain>
    </source>
</reference>
<dbReference type="InterPro" id="IPR049517">
    <property type="entry name" value="ACX-like_C"/>
</dbReference>
<keyword evidence="7" id="KW-1185">Reference proteome</keyword>
<evidence type="ECO:0000259" key="2">
    <source>
        <dbReference type="Pfam" id="PF01968"/>
    </source>
</evidence>
<gene>
    <name evidence="6" type="ORF">SAMN05421753_1279</name>
</gene>
<comment type="similarity">
    <text evidence="1">Belongs to the oxoprolinase family.</text>
</comment>
<dbReference type="PANTHER" id="PTHR11365:SF23">
    <property type="entry name" value="HYPOTHETICAL 5-OXOPROLINASE (EUROFUNG)-RELATED"/>
    <property type="match status" value="1"/>
</dbReference>
<organism evidence="6 7">
    <name type="scientific">Planctomicrobium piriforme</name>
    <dbReference type="NCBI Taxonomy" id="1576369"/>
    <lineage>
        <taxon>Bacteria</taxon>
        <taxon>Pseudomonadati</taxon>
        <taxon>Planctomycetota</taxon>
        <taxon>Planctomycetia</taxon>
        <taxon>Planctomycetales</taxon>
        <taxon>Planctomycetaceae</taxon>
        <taxon>Planctomicrobium</taxon>
    </lineage>
</organism>
<evidence type="ECO:0000259" key="3">
    <source>
        <dbReference type="Pfam" id="PF02538"/>
    </source>
</evidence>
<dbReference type="InterPro" id="IPR008040">
    <property type="entry name" value="Hydant_A_N"/>
</dbReference>
<evidence type="ECO:0000313" key="7">
    <source>
        <dbReference type="Proteomes" id="UP000199518"/>
    </source>
</evidence>
<evidence type="ECO:0000313" key="6">
    <source>
        <dbReference type="EMBL" id="SFJ64825.1"/>
    </source>
</evidence>
<dbReference type="RefSeq" id="WP_092057003.1">
    <property type="nucleotide sequence ID" value="NZ_FOQD01000027.1"/>
</dbReference>
<evidence type="ECO:0000259" key="5">
    <source>
        <dbReference type="Pfam" id="PF19278"/>
    </source>
</evidence>
<evidence type="ECO:0000259" key="4">
    <source>
        <dbReference type="Pfam" id="PF05378"/>
    </source>
</evidence>
<dbReference type="GO" id="GO:0006749">
    <property type="term" value="P:glutathione metabolic process"/>
    <property type="evidence" value="ECO:0007669"/>
    <property type="project" value="TreeGrafter"/>
</dbReference>
<dbReference type="Pfam" id="PF19278">
    <property type="entry name" value="Hydant_A_C"/>
    <property type="match status" value="1"/>
</dbReference>
<dbReference type="Pfam" id="PF05378">
    <property type="entry name" value="Hydant_A_N"/>
    <property type="match status" value="1"/>
</dbReference>
<name>A0A1I3T1L5_9PLAN</name>
<dbReference type="OrthoDB" id="9768323at2"/>
<accession>A0A1I3T1L5</accession>
<sequence>MNRWQFWIDVGGTFTDCVAQTPDGGLVEWKTLSSGAVKGRVDELVSGKALLDPLRAGVAENFWSGWTLTLRATGNEKSWSSRVVASQEDGRLTLSDGLPADALGAAYELRCDEDAPLICVRRLLNLRLDEPLPDVDIRMGTTRGTNALLERKGAATALLITKGFADLLLIGNQDRPDLFALNIRKFKPLTSLVVEVDERLGADGSVLQALDAEAARRELQSLKKKGIESIAICLLHAYRNPAHELLLEELATEAGFSHVSRSSQVAPVIKIVPRAETTVLDAYLNPVLRSYVDRIRARLGSKSTLKLMGSQGGLVAGEEFSGKDSILSGPAGGVIAYAEIAQQAGFGKAIGFDMGGTSTDVSRFDGRYDLESETVKAGLRIATPVLAIETVAAGGGSVCAFDGVQLKVGPESAGADPGPACYGRGGPLTITDANLWLGRVLPEHFPFPLDQAAVGERLEAIRQSLPDAAYSVEQLAQGFVDIANETMARAVRAISVRKGYDPAAHLLVCFGGAGGQHACALARMLGMKSILIHPYAGLLSAYGMGLADVRRRAEQSVLQPYSPETISSLATDFDALTARLTAEVQAEGISASEIAKPTRSLGLRYRGVEATILVTEPVDGDYRRAYEQRHKQLYGYVQAERPLEIVSLAVEVVGRLPRARPPQLAAATAPLQPRSQRQAWFNGQPVQAGVYFREDLRGGHELSGPAIICDTGSTIWVEPGFHVEVRETGELLLTRREAIEAGESYTDIELNDNSAPHPRPLSPEYRGEGSLASSEVADPVTLEIFNNQFASIAEQMGVTLRKTSISTNVKERLDYSCALFDGEGGLVVNAPHIPVHLGAMGETVRCVLRDNPQLAPGDVILTNDPYAGGSHLPDLTVVTPVHDQQTGELLFLTASRAHHAEIGGITPGSMPPFSRTLGDEGVLIRNFKIVDQGESKMEAFRDLLSSGPWPSRNPDDNLADVSAQVAANRLGADLLLDLVRQSSRVRVQQYMRFIQQAAETKMRRALQALPDGRYERTDFLDDGSPIAVAITIENDTAVIDFTETGPVLATNLNANRAIVTAAVMYVFRCLIEDSIPLNSGVLKPLTIVLPECLLNPPASEERSACAAMVGGNVETSQRVVDVLLGALGVAAASQGTMNNLTFGDKKFGYYETICGGAGATLSTAGADAVHTHMTNTRLTDAEVFETRYPVRIEEFSIRRGSGGQGHHRGGDGIRRVFLFEKPLSVSLLTQRRGPYAPFGLEGGEPGALGRNLLLRNGALDVEQLPGAAQLQVEPGDRLIIETPGGGGFGAADSGLLS</sequence>
<dbReference type="InterPro" id="IPR002821">
    <property type="entry name" value="Hydantoinase_A"/>
</dbReference>
<feature type="domain" description="Hydantoinase B/oxoprolinase" evidence="3">
    <location>
        <begin position="778"/>
        <end position="1290"/>
    </location>
</feature>
<protein>
    <submittedName>
        <fullName evidence="6">5-oxoprolinase (ATP-hydrolysing)</fullName>
    </submittedName>
</protein>
<dbReference type="InterPro" id="IPR003692">
    <property type="entry name" value="Hydantoinase_B"/>
</dbReference>
<proteinExistence type="inferred from homology"/>
<feature type="domain" description="Hydantoinase A/oxoprolinase" evidence="2">
    <location>
        <begin position="274"/>
        <end position="552"/>
    </location>
</feature>
<dbReference type="Proteomes" id="UP000199518">
    <property type="component" value="Unassembled WGS sequence"/>
</dbReference>
<dbReference type="PANTHER" id="PTHR11365">
    <property type="entry name" value="5-OXOPROLINASE RELATED"/>
    <property type="match status" value="1"/>
</dbReference>
<feature type="domain" description="Hydantoinase/oxoprolinase N-terminal" evidence="4">
    <location>
        <begin position="112"/>
        <end position="254"/>
    </location>
</feature>
<dbReference type="Pfam" id="PF01968">
    <property type="entry name" value="Hydantoinase_A"/>
    <property type="match status" value="1"/>
</dbReference>
<feature type="domain" description="Acetophenone carboxylase-like C-terminal" evidence="5">
    <location>
        <begin position="570"/>
        <end position="725"/>
    </location>
</feature>
<dbReference type="EMBL" id="FOQD01000027">
    <property type="protein sequence ID" value="SFJ64825.1"/>
    <property type="molecule type" value="Genomic_DNA"/>
</dbReference>
<dbReference type="GO" id="GO:0017168">
    <property type="term" value="F:5-oxoprolinase (ATP-hydrolyzing) activity"/>
    <property type="evidence" value="ECO:0007669"/>
    <property type="project" value="TreeGrafter"/>
</dbReference>
<dbReference type="STRING" id="1576369.SAMN05421753_1279"/>